<dbReference type="AlphaFoldDB" id="A0A4D6KT99"/>
<gene>
    <name evidence="1" type="ORF">DEO72_LG2g1611</name>
</gene>
<dbReference type="EMBL" id="CP039346">
    <property type="protein sequence ID" value="QCD81286.1"/>
    <property type="molecule type" value="Genomic_DNA"/>
</dbReference>
<sequence length="135" mass="15488">MRRFIISQPWFPSSSPLSCFYHHQVTAQTANAPPSTTQIGAIHHPRHKSEQICHPQCRSDTDRSRSVTYDCESIENLVFYERFSHYRKDPTPKPPVNKTHIFKVLKDVFHSPLVAGAVDSKNAERKRNMSGLVTQ</sequence>
<accession>A0A4D6KT99</accession>
<keyword evidence="2" id="KW-1185">Reference proteome</keyword>
<protein>
    <submittedName>
        <fullName evidence="1">Uncharacterized protein</fullName>
    </submittedName>
</protein>
<evidence type="ECO:0000313" key="2">
    <source>
        <dbReference type="Proteomes" id="UP000501690"/>
    </source>
</evidence>
<organism evidence="1 2">
    <name type="scientific">Vigna unguiculata</name>
    <name type="common">Cowpea</name>
    <dbReference type="NCBI Taxonomy" id="3917"/>
    <lineage>
        <taxon>Eukaryota</taxon>
        <taxon>Viridiplantae</taxon>
        <taxon>Streptophyta</taxon>
        <taxon>Embryophyta</taxon>
        <taxon>Tracheophyta</taxon>
        <taxon>Spermatophyta</taxon>
        <taxon>Magnoliopsida</taxon>
        <taxon>eudicotyledons</taxon>
        <taxon>Gunneridae</taxon>
        <taxon>Pentapetalae</taxon>
        <taxon>rosids</taxon>
        <taxon>fabids</taxon>
        <taxon>Fabales</taxon>
        <taxon>Fabaceae</taxon>
        <taxon>Papilionoideae</taxon>
        <taxon>50 kb inversion clade</taxon>
        <taxon>NPAAA clade</taxon>
        <taxon>indigoferoid/millettioid clade</taxon>
        <taxon>Phaseoleae</taxon>
        <taxon>Vigna</taxon>
    </lineage>
</organism>
<name>A0A4D6KT99_VIGUN</name>
<reference evidence="1 2" key="1">
    <citation type="submission" date="2019-04" db="EMBL/GenBank/DDBJ databases">
        <title>An improved genome assembly and genetic linkage map for asparagus bean, Vigna unguiculata ssp. sesquipedialis.</title>
        <authorList>
            <person name="Xia Q."/>
            <person name="Zhang R."/>
            <person name="Dong Y."/>
        </authorList>
    </citation>
    <scope>NUCLEOTIDE SEQUENCE [LARGE SCALE GENOMIC DNA]</scope>
    <source>
        <tissue evidence="1">Leaf</tissue>
    </source>
</reference>
<evidence type="ECO:0000313" key="1">
    <source>
        <dbReference type="EMBL" id="QCD81286.1"/>
    </source>
</evidence>
<proteinExistence type="predicted"/>
<dbReference type="Proteomes" id="UP000501690">
    <property type="component" value="Linkage Group LG2"/>
</dbReference>